<protein>
    <submittedName>
        <fullName evidence="1">Uncharacterized protein</fullName>
    </submittedName>
</protein>
<dbReference type="EMBL" id="SRLO01000502">
    <property type="protein sequence ID" value="TNN53911.1"/>
    <property type="molecule type" value="Genomic_DNA"/>
</dbReference>
<evidence type="ECO:0000313" key="2">
    <source>
        <dbReference type="Proteomes" id="UP000314294"/>
    </source>
</evidence>
<accession>A0A4Z2GL23</accession>
<organism evidence="1 2">
    <name type="scientific">Liparis tanakae</name>
    <name type="common">Tanaka's snailfish</name>
    <dbReference type="NCBI Taxonomy" id="230148"/>
    <lineage>
        <taxon>Eukaryota</taxon>
        <taxon>Metazoa</taxon>
        <taxon>Chordata</taxon>
        <taxon>Craniata</taxon>
        <taxon>Vertebrata</taxon>
        <taxon>Euteleostomi</taxon>
        <taxon>Actinopterygii</taxon>
        <taxon>Neopterygii</taxon>
        <taxon>Teleostei</taxon>
        <taxon>Neoteleostei</taxon>
        <taxon>Acanthomorphata</taxon>
        <taxon>Eupercaria</taxon>
        <taxon>Perciformes</taxon>
        <taxon>Cottioidei</taxon>
        <taxon>Cottales</taxon>
        <taxon>Liparidae</taxon>
        <taxon>Liparis</taxon>
    </lineage>
</organism>
<dbReference type="Proteomes" id="UP000314294">
    <property type="component" value="Unassembled WGS sequence"/>
</dbReference>
<dbReference type="AlphaFoldDB" id="A0A4Z2GL23"/>
<proteinExistence type="predicted"/>
<comment type="caution">
    <text evidence="1">The sequence shown here is derived from an EMBL/GenBank/DDBJ whole genome shotgun (WGS) entry which is preliminary data.</text>
</comment>
<gene>
    <name evidence="1" type="ORF">EYF80_035888</name>
</gene>
<evidence type="ECO:0000313" key="1">
    <source>
        <dbReference type="EMBL" id="TNN53911.1"/>
    </source>
</evidence>
<keyword evidence="2" id="KW-1185">Reference proteome</keyword>
<sequence>MWNNKIRDPIPDKTSAHLGLHSCHNYYYCVLFCNHIVTSINNTSTCLVVVIALLRACFLTERPFTTSCRSSASTSAVPLLCSLGGVEMFNGEHTSRPLGLLSKGLSHRWFRRYSLSTTPRESILVGPENVVQPLPLPRDTATEGLSADGRLVHTCDHLSAAHVLSIHQGSN</sequence>
<name>A0A4Z2GL23_9TELE</name>
<reference evidence="1 2" key="1">
    <citation type="submission" date="2019-03" db="EMBL/GenBank/DDBJ databases">
        <title>First draft genome of Liparis tanakae, snailfish: a comprehensive survey of snailfish specific genes.</title>
        <authorList>
            <person name="Kim W."/>
            <person name="Song I."/>
            <person name="Jeong J.-H."/>
            <person name="Kim D."/>
            <person name="Kim S."/>
            <person name="Ryu S."/>
            <person name="Song J.Y."/>
            <person name="Lee S.K."/>
        </authorList>
    </citation>
    <scope>NUCLEOTIDE SEQUENCE [LARGE SCALE GENOMIC DNA]</scope>
    <source>
        <tissue evidence="1">Muscle</tissue>
    </source>
</reference>